<evidence type="ECO:0000313" key="2">
    <source>
        <dbReference type="EMBL" id="MBP2194242.1"/>
    </source>
</evidence>
<accession>A0ABS4QRA1</accession>
<feature type="domain" description="Knr4/Smi1-like" evidence="1">
    <location>
        <begin position="225"/>
        <end position="349"/>
    </location>
</feature>
<protein>
    <submittedName>
        <fullName evidence="2">Cell wall assembly regulator SMI1</fullName>
    </submittedName>
</protein>
<keyword evidence="3" id="KW-1185">Reference proteome</keyword>
<dbReference type="InterPro" id="IPR037883">
    <property type="entry name" value="Knr4/Smi1-like_sf"/>
</dbReference>
<comment type="caution">
    <text evidence="2">The sequence shown here is derived from an EMBL/GenBank/DDBJ whole genome shotgun (WGS) entry which is preliminary data.</text>
</comment>
<name>A0ABS4QRA1_9NOCA</name>
<dbReference type="RefSeq" id="WP_209897392.1">
    <property type="nucleotide sequence ID" value="NZ_JAGGMR010000001.1"/>
</dbReference>
<evidence type="ECO:0000259" key="1">
    <source>
        <dbReference type="SMART" id="SM00860"/>
    </source>
</evidence>
<dbReference type="Gene3D" id="3.40.1580.10">
    <property type="entry name" value="SMI1/KNR4-like"/>
    <property type="match status" value="1"/>
</dbReference>
<dbReference type="SMART" id="SM00860">
    <property type="entry name" value="SMI1_KNR4"/>
    <property type="match status" value="2"/>
</dbReference>
<gene>
    <name evidence="2" type="ORF">BJ987_007143</name>
</gene>
<feature type="domain" description="Knr4/Smi1-like" evidence="1">
    <location>
        <begin position="39"/>
        <end position="175"/>
    </location>
</feature>
<reference evidence="2 3" key="1">
    <citation type="submission" date="2021-03" db="EMBL/GenBank/DDBJ databases">
        <title>Sequencing the genomes of 1000 actinobacteria strains.</title>
        <authorList>
            <person name="Klenk H.-P."/>
        </authorList>
    </citation>
    <scope>NUCLEOTIDE SEQUENCE [LARGE SCALE GENOMIC DNA]</scope>
    <source>
        <strain evidence="2 3">DSM 45516</strain>
    </source>
</reference>
<organism evidence="2 3">
    <name type="scientific">Nocardia goodfellowii</name>
    <dbReference type="NCBI Taxonomy" id="882446"/>
    <lineage>
        <taxon>Bacteria</taxon>
        <taxon>Bacillati</taxon>
        <taxon>Actinomycetota</taxon>
        <taxon>Actinomycetes</taxon>
        <taxon>Mycobacteriales</taxon>
        <taxon>Nocardiaceae</taxon>
        <taxon>Nocardia</taxon>
    </lineage>
</organism>
<proteinExistence type="predicted"/>
<dbReference type="EMBL" id="JAGGMR010000001">
    <property type="protein sequence ID" value="MBP2194242.1"/>
    <property type="molecule type" value="Genomic_DNA"/>
</dbReference>
<evidence type="ECO:0000313" key="3">
    <source>
        <dbReference type="Proteomes" id="UP001519325"/>
    </source>
</evidence>
<dbReference type="Proteomes" id="UP001519325">
    <property type="component" value="Unassembled WGS sequence"/>
</dbReference>
<dbReference type="SUPFAM" id="SSF160631">
    <property type="entry name" value="SMI1/KNR4-like"/>
    <property type="match status" value="1"/>
</dbReference>
<sequence length="388" mass="43209">MGAAVGREAWQELIGRMVVQKRRLVEFREYESDTRPNPGATEERLLAAEQRLGRRLDPQYRELLTVADGWEYFDLSYSLLGTEDIGAGGRWASGLMQADIWFDDEEWAEEVGAPNDPAQYQLVVENDIGYAGNIFLFAGSATRLATGSAVPLPPEMTYPDLYSFFSAELDSMIAEADQATLGEYSEPWWGRNLRTHPPSLAEIVAKIAELHALGRPDTPSPLRPGATEYELALLHRNLGGCLHPEHRELLSVSNGLRTPYHGVGDILSTAEILDGARWRDMLARKQIEDDRCYHDQVLYRRDSDLPDPEPLAPVAERIGYIPAVPFAISGTDPQGVDTRDGHVRDLLMDATVARGAHRTSAGTVRAHLLHACWRIWWEIGCPSGARGR</sequence>
<dbReference type="InterPro" id="IPR018958">
    <property type="entry name" value="Knr4/Smi1-like_dom"/>
</dbReference>